<feature type="transmembrane region" description="Helical" evidence="9">
    <location>
        <begin position="94"/>
        <end position="115"/>
    </location>
</feature>
<keyword evidence="6 9" id="KW-1133">Transmembrane helix</keyword>
<reference evidence="10 11" key="1">
    <citation type="submission" date="2018-06" db="EMBL/GenBank/DDBJ databases">
        <title>Natronomonas sp. F16-60 a new haloarchaeon isolated from a solar saltern of Isla Cristina, Huelva, Spain.</title>
        <authorList>
            <person name="Duran-Viseras A."/>
            <person name="Sanchez-Porro C."/>
            <person name="Ventosa A."/>
        </authorList>
    </citation>
    <scope>NUCLEOTIDE SEQUENCE [LARGE SCALE GENOMIC DNA]</scope>
    <source>
        <strain evidence="10 11">F16-60</strain>
    </source>
</reference>
<gene>
    <name evidence="10" type="ORF">DP107_11510</name>
</gene>
<comment type="similarity">
    <text evidence="8">Belongs to the binding-protein-dependent transport system permease family. LivHM subfamily.</text>
</comment>
<feature type="transmembrane region" description="Helical" evidence="9">
    <location>
        <begin position="136"/>
        <end position="160"/>
    </location>
</feature>
<dbReference type="CDD" id="cd06582">
    <property type="entry name" value="TM_PBP1_LivH_like"/>
    <property type="match status" value="1"/>
</dbReference>
<keyword evidence="11" id="KW-1185">Reference proteome</keyword>
<evidence type="ECO:0000256" key="1">
    <source>
        <dbReference type="ARBA" id="ARBA00004651"/>
    </source>
</evidence>
<dbReference type="Pfam" id="PF02653">
    <property type="entry name" value="BPD_transp_2"/>
    <property type="match status" value="1"/>
</dbReference>
<comment type="subcellular location">
    <subcellularLocation>
        <location evidence="1">Cell membrane</location>
        <topology evidence="1">Multi-pass membrane protein</topology>
    </subcellularLocation>
</comment>
<dbReference type="RefSeq" id="WP_144262305.1">
    <property type="nucleotide sequence ID" value="NZ_QMDX01000006.1"/>
</dbReference>
<feature type="transmembrane region" description="Helical" evidence="9">
    <location>
        <begin position="222"/>
        <end position="247"/>
    </location>
</feature>
<dbReference type="EMBL" id="QMDX01000006">
    <property type="protein sequence ID" value="TSD13784.1"/>
    <property type="molecule type" value="Genomic_DNA"/>
</dbReference>
<keyword evidence="7 9" id="KW-0472">Membrane</keyword>
<dbReference type="InParanoid" id="A0A554N8R3"/>
<feature type="transmembrane region" description="Helical" evidence="9">
    <location>
        <begin position="191"/>
        <end position="210"/>
    </location>
</feature>
<proteinExistence type="inferred from homology"/>
<feature type="transmembrane region" description="Helical" evidence="9">
    <location>
        <begin position="259"/>
        <end position="278"/>
    </location>
</feature>
<dbReference type="PANTHER" id="PTHR11795">
    <property type="entry name" value="BRANCHED-CHAIN AMINO ACID TRANSPORT SYSTEM PERMEASE PROTEIN LIVH"/>
    <property type="match status" value="1"/>
</dbReference>
<accession>A0A554N8R3</accession>
<evidence type="ECO:0000256" key="6">
    <source>
        <dbReference type="ARBA" id="ARBA00022989"/>
    </source>
</evidence>
<dbReference type="GO" id="GO:0022857">
    <property type="term" value="F:transmembrane transporter activity"/>
    <property type="evidence" value="ECO:0007669"/>
    <property type="project" value="InterPro"/>
</dbReference>
<evidence type="ECO:0000256" key="9">
    <source>
        <dbReference type="SAM" id="Phobius"/>
    </source>
</evidence>
<dbReference type="AlphaFoldDB" id="A0A554N8R3"/>
<dbReference type="Proteomes" id="UP000319894">
    <property type="component" value="Unassembled WGS sequence"/>
</dbReference>
<keyword evidence="4 9" id="KW-0812">Transmembrane</keyword>
<evidence type="ECO:0000256" key="5">
    <source>
        <dbReference type="ARBA" id="ARBA00022970"/>
    </source>
</evidence>
<name>A0A554N8R3_9EURY</name>
<dbReference type="OrthoDB" id="43815at2157"/>
<comment type="caution">
    <text evidence="10">The sequence shown here is derived from an EMBL/GenBank/DDBJ whole genome shotgun (WGS) entry which is preliminary data.</text>
</comment>
<dbReference type="GO" id="GO:0005886">
    <property type="term" value="C:plasma membrane"/>
    <property type="evidence" value="ECO:0007669"/>
    <property type="project" value="UniProtKB-SubCell"/>
</dbReference>
<keyword evidence="3" id="KW-1003">Cell membrane</keyword>
<evidence type="ECO:0000256" key="4">
    <source>
        <dbReference type="ARBA" id="ARBA00022692"/>
    </source>
</evidence>
<dbReference type="GO" id="GO:0006865">
    <property type="term" value="P:amino acid transport"/>
    <property type="evidence" value="ECO:0007669"/>
    <property type="project" value="UniProtKB-KW"/>
</dbReference>
<evidence type="ECO:0000256" key="3">
    <source>
        <dbReference type="ARBA" id="ARBA00022475"/>
    </source>
</evidence>
<organism evidence="10 11">
    <name type="scientific">Haloglomus irregulare</name>
    <dbReference type="NCBI Taxonomy" id="2234134"/>
    <lineage>
        <taxon>Archaea</taxon>
        <taxon>Methanobacteriati</taxon>
        <taxon>Methanobacteriota</taxon>
        <taxon>Stenosarchaea group</taxon>
        <taxon>Halobacteria</taxon>
        <taxon>Halobacteriales</taxon>
        <taxon>Natronomonadaceae</taxon>
        <taxon>Haloglomus</taxon>
    </lineage>
</organism>
<dbReference type="InterPro" id="IPR052157">
    <property type="entry name" value="BCAA_transport_permease"/>
</dbReference>
<feature type="transmembrane region" description="Helical" evidence="9">
    <location>
        <begin position="7"/>
        <end position="28"/>
    </location>
</feature>
<feature type="transmembrane region" description="Helical" evidence="9">
    <location>
        <begin position="65"/>
        <end position="88"/>
    </location>
</feature>
<evidence type="ECO:0000256" key="2">
    <source>
        <dbReference type="ARBA" id="ARBA00022448"/>
    </source>
</evidence>
<evidence type="ECO:0000313" key="11">
    <source>
        <dbReference type="Proteomes" id="UP000319894"/>
    </source>
</evidence>
<protein>
    <submittedName>
        <fullName evidence="10">Branched-chain amino acid ABC transporter permease</fullName>
    </submittedName>
</protein>
<keyword evidence="2" id="KW-0813">Transport</keyword>
<evidence type="ECO:0000313" key="10">
    <source>
        <dbReference type="EMBL" id="TSD13784.1"/>
    </source>
</evidence>
<dbReference type="PANTHER" id="PTHR11795:SF450">
    <property type="entry name" value="ABC TRANSPORTER PERMEASE PROTEIN"/>
    <property type="match status" value="1"/>
</dbReference>
<evidence type="ECO:0000256" key="7">
    <source>
        <dbReference type="ARBA" id="ARBA00023136"/>
    </source>
</evidence>
<keyword evidence="5" id="KW-0029">Amino-acid transport</keyword>
<dbReference type="InterPro" id="IPR001851">
    <property type="entry name" value="ABC_transp_permease"/>
</dbReference>
<sequence>MTSAANVIVTAISISSLYAIIAIGFTLIFGVGGVLNFSHGALITIGAEASYLLSNPTNLGLHPALGLVGGMVTAAVVGAILYLGVVQFVEDEPVTLLILTFIIGFFIQHACRVFITGTSDFSVDQVTPGETTIAGVTLFDIDIFIFVLAAVLIAATGVFVSRTKTGKAILAVSMSEKGAAVVGIDARKINLITWLLASAFAGIAGVLLTMKQTGAWSMGTQPLILAFSIVILGGLGSIKGSVVGAYIIGFTETITTSYISSSLQGFTALVLLIVLLLVKPEGLFGREAA</sequence>
<evidence type="ECO:0000256" key="8">
    <source>
        <dbReference type="ARBA" id="ARBA00037998"/>
    </source>
</evidence>